<gene>
    <name evidence="2" type="primary">ORF193</name>
</gene>
<keyword evidence="2" id="KW-0496">Mitochondrion</keyword>
<sequence length="193" mass="21746">MLKFHITCYFAIMLLFLYLLCLKLGWIPYFQFILGKVGVGLATRVASFLLPGGWWPSLAMSFLLKTLIDIGVTPLPGNMMLPSGASGPASSHPFPRVEIDLNLPPQEESFPDPFPCTHLWDPEKIKGFFDAQLCEKIPQKRDAIRGVVEEMVRREISEQGDSRSDCAIPNMKGFVYQVISECAHHFKSENLEN</sequence>
<accession>A0A8F1N7P4</accession>
<protein>
    <submittedName>
        <fullName evidence="2">Uncharacterized protein</fullName>
    </submittedName>
</protein>
<evidence type="ECO:0000313" key="2">
    <source>
        <dbReference type="EMBL" id="QWQ49889.1"/>
    </source>
</evidence>
<dbReference type="AlphaFoldDB" id="A0A8F1N7P4"/>
<keyword evidence="1" id="KW-0812">Transmembrane</keyword>
<evidence type="ECO:0000256" key="1">
    <source>
        <dbReference type="SAM" id="Phobius"/>
    </source>
</evidence>
<geneLocation type="mitochondrion" evidence="2"/>
<keyword evidence="1" id="KW-0472">Membrane</keyword>
<feature type="transmembrane region" description="Helical" evidence="1">
    <location>
        <begin position="7"/>
        <end position="27"/>
    </location>
</feature>
<reference evidence="2" key="1">
    <citation type="submission" date="2021-03" db="EMBL/GenBank/DDBJ databases">
        <authorList>
            <person name="Liu X."/>
        </authorList>
    </citation>
    <scope>NUCLEOTIDE SEQUENCE</scope>
    <source>
        <strain evidence="2">Mt2</strain>
    </source>
</reference>
<organism evidence="2">
    <name type="scientific">Zelkova schneideriana</name>
    <dbReference type="NCBI Taxonomy" id="172643"/>
    <lineage>
        <taxon>Eukaryota</taxon>
        <taxon>Viridiplantae</taxon>
        <taxon>Streptophyta</taxon>
        <taxon>Embryophyta</taxon>
        <taxon>Tracheophyta</taxon>
        <taxon>Spermatophyta</taxon>
        <taxon>Magnoliopsida</taxon>
        <taxon>eudicotyledons</taxon>
        <taxon>Gunneridae</taxon>
        <taxon>Pentapetalae</taxon>
        <taxon>rosids</taxon>
        <taxon>fabids</taxon>
        <taxon>Rosales</taxon>
        <taxon>Ulmaceae</taxon>
        <taxon>Zelkova</taxon>
    </lineage>
</organism>
<dbReference type="EMBL" id="MW717908">
    <property type="protein sequence ID" value="QWQ49889.1"/>
    <property type="molecule type" value="Genomic_DNA"/>
</dbReference>
<proteinExistence type="predicted"/>
<name>A0A8F1N7P4_9ROSA</name>
<keyword evidence="1" id="KW-1133">Transmembrane helix</keyword>